<sequence>MSNVIVHQGQTLFDIAVQESGNVAAVFDWALKNNKSITEELVTGEILENPESIYTEIAVTNYFKTNNSKSATAITKQNHELIVADEGIGAMIIENTFIVG</sequence>
<accession>A0A1H2Z4E0</accession>
<evidence type="ECO:0008006" key="3">
    <source>
        <dbReference type="Google" id="ProtNLM"/>
    </source>
</evidence>
<dbReference type="STRING" id="229203.SAMN05444338_10778"/>
<protein>
    <recommendedName>
        <fullName evidence="3">LysM domain-containing protein</fullName>
    </recommendedName>
</protein>
<evidence type="ECO:0000313" key="1">
    <source>
        <dbReference type="EMBL" id="SDX12226.1"/>
    </source>
</evidence>
<keyword evidence="2" id="KW-1185">Reference proteome</keyword>
<dbReference type="AlphaFoldDB" id="A0A1H2Z4E0"/>
<name>A0A1H2Z4E0_9FLAO</name>
<dbReference type="EMBL" id="FNMV01000007">
    <property type="protein sequence ID" value="SDX12226.1"/>
    <property type="molecule type" value="Genomic_DNA"/>
</dbReference>
<reference evidence="2" key="1">
    <citation type="submission" date="2016-10" db="EMBL/GenBank/DDBJ databases">
        <authorList>
            <person name="Varghese N."/>
            <person name="Submissions S."/>
        </authorList>
    </citation>
    <scope>NUCLEOTIDE SEQUENCE [LARGE SCALE GENOMIC DNA]</scope>
    <source>
        <strain evidence="2">DSM 15718</strain>
    </source>
</reference>
<evidence type="ECO:0000313" key="2">
    <source>
        <dbReference type="Proteomes" id="UP000198569"/>
    </source>
</evidence>
<organism evidence="1 2">
    <name type="scientific">Flavobacterium degerlachei</name>
    <dbReference type="NCBI Taxonomy" id="229203"/>
    <lineage>
        <taxon>Bacteria</taxon>
        <taxon>Pseudomonadati</taxon>
        <taxon>Bacteroidota</taxon>
        <taxon>Flavobacteriia</taxon>
        <taxon>Flavobacteriales</taxon>
        <taxon>Flavobacteriaceae</taxon>
        <taxon>Flavobacterium</taxon>
    </lineage>
</organism>
<proteinExistence type="predicted"/>
<gene>
    <name evidence="1" type="ORF">SAMN05444338_10778</name>
</gene>
<dbReference type="OrthoDB" id="1100373at2"/>
<dbReference type="RefSeq" id="WP_091431835.1">
    <property type="nucleotide sequence ID" value="NZ_FNMV01000007.1"/>
</dbReference>
<dbReference type="Proteomes" id="UP000198569">
    <property type="component" value="Unassembled WGS sequence"/>
</dbReference>